<organism evidence="3 4">
    <name type="scientific">Oharaeibacter diazotrophicus</name>
    <dbReference type="NCBI Taxonomy" id="1920512"/>
    <lineage>
        <taxon>Bacteria</taxon>
        <taxon>Pseudomonadati</taxon>
        <taxon>Pseudomonadota</taxon>
        <taxon>Alphaproteobacteria</taxon>
        <taxon>Hyphomicrobiales</taxon>
        <taxon>Pleomorphomonadaceae</taxon>
        <taxon>Oharaeibacter</taxon>
    </lineage>
</organism>
<feature type="transmembrane region" description="Helical" evidence="1">
    <location>
        <begin position="29"/>
        <end position="49"/>
    </location>
</feature>
<dbReference type="EMBL" id="SNXY01000011">
    <property type="protein sequence ID" value="TDP82018.1"/>
    <property type="molecule type" value="Genomic_DNA"/>
</dbReference>
<evidence type="ECO:0000313" key="3">
    <source>
        <dbReference type="EMBL" id="TDP82018.1"/>
    </source>
</evidence>
<dbReference type="RefSeq" id="WP_165644515.1">
    <property type="nucleotide sequence ID" value="NZ_BSPM01000002.1"/>
</dbReference>
<keyword evidence="1" id="KW-0472">Membrane</keyword>
<accession>A0A4V3CVD5</accession>
<evidence type="ECO:0000256" key="1">
    <source>
        <dbReference type="SAM" id="Phobius"/>
    </source>
</evidence>
<comment type="caution">
    <text evidence="3">The sequence shown here is derived from an EMBL/GenBank/DDBJ whole genome shotgun (WGS) entry which is preliminary data.</text>
</comment>
<dbReference type="Proteomes" id="UP000294547">
    <property type="component" value="Unassembled WGS sequence"/>
</dbReference>
<evidence type="ECO:0000259" key="2">
    <source>
        <dbReference type="Pfam" id="PF13400"/>
    </source>
</evidence>
<dbReference type="Pfam" id="PF13400">
    <property type="entry name" value="Tad"/>
    <property type="match status" value="1"/>
</dbReference>
<evidence type="ECO:0000313" key="4">
    <source>
        <dbReference type="Proteomes" id="UP000294547"/>
    </source>
</evidence>
<keyword evidence="1" id="KW-1133">Transmembrane helix</keyword>
<proteinExistence type="predicted"/>
<protein>
    <submittedName>
        <fullName evidence="3">Putative Flp pilus-assembly TadE/G-like protein</fullName>
    </submittedName>
</protein>
<keyword evidence="1" id="KW-0812">Transmembrane</keyword>
<reference evidence="3 4" key="1">
    <citation type="submission" date="2019-03" db="EMBL/GenBank/DDBJ databases">
        <title>Genomic Encyclopedia of Type Strains, Phase IV (KMG-IV): sequencing the most valuable type-strain genomes for metagenomic binning, comparative biology and taxonomic classification.</title>
        <authorList>
            <person name="Goeker M."/>
        </authorList>
    </citation>
    <scope>NUCLEOTIDE SEQUENCE [LARGE SCALE GENOMIC DNA]</scope>
    <source>
        <strain evidence="3 4">DSM 102969</strain>
    </source>
</reference>
<gene>
    <name evidence="3" type="ORF">EDD54_4279</name>
</gene>
<dbReference type="AlphaFoldDB" id="A0A4V3CVD5"/>
<sequence>MSALSAVLSAVRAAVVRLRHGRPDGNVILAFALCLGLVAAASGSAIDYGRAAMARTKLQAAVDGAVIAGAKDTSTAWSASATNALLVQYAPAEAGGIASDFAKATDGTVTGTASQSVPTAFMGLFQVASITISVSSRAKLVTTGSRVCVLLKSTAAQALTVNSGANVTAPNCEVHVASAASPAVIFNASTTLSTKRICIAGAAVIDNGGTHPNVVKSCTTVTDPFAGTLPAPPSTTCQYNGGNWNGGTASLTPGVYCGWYNFNGAPTVSFAPGVYVIKGGGMNVNGGTWTGSGVTFYFDDSSVIQFNSAVKATLKAPTTGTYAGILFYEKAGLGQSNFVFDDSLGHDLDGLMWLPSRNVTFNSGSQVAADKLTMVFNTLILNSMTWAIDLSTTKGMTTTGAVAGSGGSGGVHLLQ</sequence>
<name>A0A4V3CVD5_9HYPH</name>
<keyword evidence="4" id="KW-1185">Reference proteome</keyword>
<dbReference type="InterPro" id="IPR028087">
    <property type="entry name" value="Tad_N"/>
</dbReference>
<feature type="domain" description="Putative Flp pilus-assembly TadG-like N-terminal" evidence="2">
    <location>
        <begin position="25"/>
        <end position="71"/>
    </location>
</feature>